<organism evidence="1">
    <name type="scientific">Capitella teleta</name>
    <name type="common">Polychaete worm</name>
    <dbReference type="NCBI Taxonomy" id="283909"/>
    <lineage>
        <taxon>Eukaryota</taxon>
        <taxon>Metazoa</taxon>
        <taxon>Spiralia</taxon>
        <taxon>Lophotrochozoa</taxon>
        <taxon>Annelida</taxon>
        <taxon>Polychaeta</taxon>
        <taxon>Sedentaria</taxon>
        <taxon>Scolecida</taxon>
        <taxon>Capitellidae</taxon>
        <taxon>Capitella</taxon>
    </lineage>
</organism>
<dbReference type="HOGENOM" id="CLU_1257127_0_0_1"/>
<protein>
    <submittedName>
        <fullName evidence="1 2">Uncharacterized protein</fullName>
    </submittedName>
</protein>
<keyword evidence="3" id="KW-1185">Reference proteome</keyword>
<reference evidence="3" key="1">
    <citation type="submission" date="2012-12" db="EMBL/GenBank/DDBJ databases">
        <authorList>
            <person name="Hellsten U."/>
            <person name="Grimwood J."/>
            <person name="Chapman J.A."/>
            <person name="Shapiro H."/>
            <person name="Aerts A."/>
            <person name="Otillar R.P."/>
            <person name="Terry A.Y."/>
            <person name="Boore J.L."/>
            <person name="Simakov O."/>
            <person name="Marletaz F."/>
            <person name="Cho S.-J."/>
            <person name="Edsinger-Gonzales E."/>
            <person name="Havlak P."/>
            <person name="Kuo D.-H."/>
            <person name="Larsson T."/>
            <person name="Lv J."/>
            <person name="Arendt D."/>
            <person name="Savage R."/>
            <person name="Osoegawa K."/>
            <person name="de Jong P."/>
            <person name="Lindberg D.R."/>
            <person name="Seaver E.C."/>
            <person name="Weisblat D.A."/>
            <person name="Putnam N.H."/>
            <person name="Grigoriev I.V."/>
            <person name="Rokhsar D.S."/>
        </authorList>
    </citation>
    <scope>NUCLEOTIDE SEQUENCE</scope>
    <source>
        <strain evidence="3">I ESC-2004</strain>
    </source>
</reference>
<reference evidence="1 3" key="2">
    <citation type="journal article" date="2013" name="Nature">
        <title>Insights into bilaterian evolution from three spiralian genomes.</title>
        <authorList>
            <person name="Simakov O."/>
            <person name="Marletaz F."/>
            <person name="Cho S.J."/>
            <person name="Edsinger-Gonzales E."/>
            <person name="Havlak P."/>
            <person name="Hellsten U."/>
            <person name="Kuo D.H."/>
            <person name="Larsson T."/>
            <person name="Lv J."/>
            <person name="Arendt D."/>
            <person name="Savage R."/>
            <person name="Osoegawa K."/>
            <person name="de Jong P."/>
            <person name="Grimwood J."/>
            <person name="Chapman J.A."/>
            <person name="Shapiro H."/>
            <person name="Aerts A."/>
            <person name="Otillar R.P."/>
            <person name="Terry A.Y."/>
            <person name="Boore J.L."/>
            <person name="Grigoriev I.V."/>
            <person name="Lindberg D.R."/>
            <person name="Seaver E.C."/>
            <person name="Weisblat D.A."/>
            <person name="Putnam N.H."/>
            <person name="Rokhsar D.S."/>
        </authorList>
    </citation>
    <scope>NUCLEOTIDE SEQUENCE</scope>
    <source>
        <strain evidence="1 3">I ESC-2004</strain>
    </source>
</reference>
<dbReference type="EMBL" id="KB303020">
    <property type="protein sequence ID" value="ELU03596.1"/>
    <property type="molecule type" value="Genomic_DNA"/>
</dbReference>
<name>R7UBW2_CAPTE</name>
<dbReference type="EnsemblMetazoa" id="CapteT186150">
    <property type="protein sequence ID" value="CapteP186150"/>
    <property type="gene ID" value="CapteG186150"/>
</dbReference>
<evidence type="ECO:0000313" key="2">
    <source>
        <dbReference type="EnsemblMetazoa" id="CapteP186150"/>
    </source>
</evidence>
<dbReference type="EMBL" id="AMQN01001484">
    <property type="status" value="NOT_ANNOTATED_CDS"/>
    <property type="molecule type" value="Genomic_DNA"/>
</dbReference>
<reference evidence="2" key="3">
    <citation type="submission" date="2015-06" db="UniProtKB">
        <authorList>
            <consortium name="EnsemblMetazoa"/>
        </authorList>
    </citation>
    <scope>IDENTIFICATION</scope>
</reference>
<sequence>MSYERRTQNRCIWRMGKDGIDPVPTATLEDTRTTTSMSVPLTIVQFTCLEKHSVCRASVAHGRMASVKALSIIENREIAEIDLYKSISCSWACLPPARTCSSDEHSGVDILAVQPAKVRATSETRGTTHVHSALATSGGPLTDMDTTVGRLVATRTQQQMESEPRPLRHRRPVLRCFMRLWSAVVRLSGGEMNPLARLRISPQCLEQQGPNAPMIAADRA</sequence>
<evidence type="ECO:0000313" key="3">
    <source>
        <dbReference type="Proteomes" id="UP000014760"/>
    </source>
</evidence>
<evidence type="ECO:0000313" key="1">
    <source>
        <dbReference type="EMBL" id="ELU03596.1"/>
    </source>
</evidence>
<dbReference type="AlphaFoldDB" id="R7UBW2"/>
<dbReference type="Proteomes" id="UP000014760">
    <property type="component" value="Unassembled WGS sequence"/>
</dbReference>
<proteinExistence type="predicted"/>
<accession>R7UBW2</accession>
<gene>
    <name evidence="1" type="ORF">CAPTEDRAFT_186150</name>
</gene>